<keyword evidence="1" id="KW-0843">Virulence</keyword>
<dbReference type="InterPro" id="IPR036709">
    <property type="entry name" value="Autotransporte_beta_dom_sf"/>
</dbReference>
<dbReference type="InterPro" id="IPR011050">
    <property type="entry name" value="Pectin_lyase_fold/virulence"/>
</dbReference>
<dbReference type="Gene3D" id="2.40.128.130">
    <property type="entry name" value="Autotransporter beta-domain"/>
    <property type="match status" value="1"/>
</dbReference>
<sequence length="1488" mass="155598">MNKIYKLVWNASSGCWSVASEFARKGKPGRGTRRLIFATGLLSVSGAGMADTNATSCTDATPPPQTITCTGVTSPYKVNTDNTTLIMETGSSITHNGKVSDNGNGTGNSTHSLPVLLSNEEYKNNIQIINNGKLQWTEAEPPKESVNSSAAGLLYSENPKFFNEKAGEVLVETKENTQGSLSAVQLGYNESSGNVNFTNNGKVTIKTTGPETKLRVYGVRLYGNTLSASNSGSIVANNQGSDINSSNQLLNNTSYGVFSIAPQGNSIKNTGEITSTSRHGSSQAVYGFTKGSNNSGINFQNTGSITSASQHSQAYAIHLKSLNTKSGEASIVFNNSGNVFSKSSEATGQGVRADIGGDSALITNSGVINVAASGNYSSGIYIETTDKSRTVKVENSGKINLEEGNEEDSTRGGIVVDIANNNSQVLNSIINIHNNEKGVISSDQSGYGISLVSSQTPSADNSDSRSVSVSVENAGTLKGGKAVNLYAGNDSFTQTAGTTTGDISMGDGNNTVALSGGSVTGNTIAGKGNDSYSLTNNSVRVTGDVSLGDGDNTFMLVMDGDRPADAPLTGNITAGSGNDTLAMKNTTVKGNVDLGDGNNVLVLDNSTLGLTGETETAATTAKDDIPGNITTGNGDDVLTLSGVSVVRNISLGDGDNILAMSGAVIDGAVTAGNGDDRLMFVRDTDADTSGSAIPSNLYTVINNSGTDISLGDGNNTVIMDHDATFSNGNNSIVTGKGNDAFIISNGKFNSNINAGDGDNTFTVTGGSLKGSITGGSGADTYSQSAGDVVGNLNAGDGFNDITLDGGTLTGNITTGAGDDFILLNSGKYSGAVSTGAGDDTIYLGASDESQSEVDISGLTRLDGGDNSDDIGDSLYVFRDLTGSTSSEGKAGDVHISGWENIDIGSEPVPADDLMARSAVESSAKTATLSLTGDLDVRSLKINSGSVLNLSDTTESAAVKGNLINAGTIDLTRQSSPSQTLSVTGNYTGSDGLLKMNTVWNAPGDALGGNSQSDLLDITGTASGNTTVIPVSKDGRENVIDGDVRQVNHVINTVPVVKVHTPGEERAFTGTASTTGVSEVQLAKRTSNGVDEYFWTATAVETRDEGTQTDNSTRTDSGTQTDNIRTDSDTRTNNGTQTDHSDTSVSPVTPSDKGTSGPQIYNSAVAGYVSMPRVNMEQGYSTVATLHERRGENMALAWNAATPADGQTWGRLLGEHLKQDGKTRLDVHTDTYGFQFGHDFRITRDEDGAQRLTGGYVAYTRSDSSFYDRYRAEHGVISGDKYAGKGKSEAWSLGVTDTYYTAGGSYLDLVGQFSYLRNHYESRDNVKVSQNGWSGLLSAEAGHPFVLSGTDTGPGWLLEPQAQLAYQYVSLQKFSDGVRDVDQNGQSGLRGRVGARLAWNAQKGAERGTGTFYTLANLNHDFVKPGHVDIGRDSVREKYASTWMETGVGMQLPTGPSGYLYTEARYEKELGHTKRDGWQGTFGYKYTWK</sequence>
<comment type="caution">
    <text evidence="4">The sequence shown here is derived from an EMBL/GenBank/DDBJ whole genome shotgun (WGS) entry which is preliminary data.</text>
</comment>
<dbReference type="Pfam" id="PF13018">
    <property type="entry name" value="ESPR"/>
    <property type="match status" value="1"/>
</dbReference>
<dbReference type="InterPro" id="IPR006315">
    <property type="entry name" value="OM_autotransptr_brl_dom"/>
</dbReference>
<feature type="compositionally biased region" description="Polar residues" evidence="2">
    <location>
        <begin position="1130"/>
        <end position="1158"/>
    </location>
</feature>
<dbReference type="SMART" id="SM00869">
    <property type="entry name" value="Autotransporter"/>
    <property type="match status" value="1"/>
</dbReference>
<protein>
    <submittedName>
        <fullName evidence="4">Autotransporter outer membrane beta-barrel domain-containing protein</fullName>
    </submittedName>
</protein>
<evidence type="ECO:0000256" key="1">
    <source>
        <dbReference type="ARBA" id="ARBA00023026"/>
    </source>
</evidence>
<accession>A0A763HCK8</accession>
<dbReference type="PROSITE" id="PS51208">
    <property type="entry name" value="AUTOTRANSPORTER"/>
    <property type="match status" value="1"/>
</dbReference>
<dbReference type="SUPFAM" id="SSF103515">
    <property type="entry name" value="Autotransporter"/>
    <property type="match status" value="1"/>
</dbReference>
<organism evidence="4">
    <name type="scientific">Salmonella enterica</name>
    <name type="common">Salmonella choleraesuis</name>
    <dbReference type="NCBI Taxonomy" id="28901"/>
    <lineage>
        <taxon>Bacteria</taxon>
        <taxon>Pseudomonadati</taxon>
        <taxon>Pseudomonadota</taxon>
        <taxon>Gammaproteobacteria</taxon>
        <taxon>Enterobacterales</taxon>
        <taxon>Enterobacteriaceae</taxon>
        <taxon>Salmonella</taxon>
    </lineage>
</organism>
<proteinExistence type="predicted"/>
<feature type="compositionally biased region" description="Polar residues" evidence="2">
    <location>
        <begin position="1107"/>
        <end position="1122"/>
    </location>
</feature>
<evidence type="ECO:0000313" key="4">
    <source>
        <dbReference type="EMBL" id="HAG4212928.1"/>
    </source>
</evidence>
<evidence type="ECO:0000256" key="2">
    <source>
        <dbReference type="SAM" id="MobiDB-lite"/>
    </source>
</evidence>
<name>A0A763HCK8_SALER</name>
<dbReference type="NCBIfam" id="TIGR01414">
    <property type="entry name" value="autotrans_barl"/>
    <property type="match status" value="1"/>
</dbReference>
<dbReference type="Gene3D" id="2.160.20.160">
    <property type="match status" value="2"/>
</dbReference>
<dbReference type="InterPro" id="IPR005546">
    <property type="entry name" value="Autotransporte_beta"/>
</dbReference>
<dbReference type="Pfam" id="PF03797">
    <property type="entry name" value="Autotransporter"/>
    <property type="match status" value="1"/>
</dbReference>
<dbReference type="SUPFAM" id="SSF51126">
    <property type="entry name" value="Pectin lyase-like"/>
    <property type="match status" value="1"/>
</dbReference>
<reference evidence="4" key="1">
    <citation type="journal article" date="2018" name="Genome Biol.">
        <title>SKESA: strategic k-mer extension for scrupulous assemblies.</title>
        <authorList>
            <person name="Souvorov A."/>
            <person name="Agarwala R."/>
            <person name="Lipman D.J."/>
        </authorList>
    </citation>
    <scope>NUCLEOTIDE SEQUENCE</scope>
    <source>
        <strain evidence="4">MA.JE_S09-001420</strain>
    </source>
</reference>
<dbReference type="EMBL" id="DAAYHK010000002">
    <property type="protein sequence ID" value="HAG4212928.1"/>
    <property type="molecule type" value="Genomic_DNA"/>
</dbReference>
<reference evidence="4" key="2">
    <citation type="submission" date="2020-02" db="EMBL/GenBank/DDBJ databases">
        <authorList>
            <consortium name="NCBI Pathogen Detection Project"/>
        </authorList>
    </citation>
    <scope>NUCLEOTIDE SEQUENCE</scope>
    <source>
        <strain evidence="4">MA.JE_S09-001420</strain>
    </source>
</reference>
<evidence type="ECO:0000259" key="3">
    <source>
        <dbReference type="PROSITE" id="PS51208"/>
    </source>
</evidence>
<dbReference type="InterPro" id="IPR024973">
    <property type="entry name" value="ESPR"/>
</dbReference>
<feature type="region of interest" description="Disordered" evidence="2">
    <location>
        <begin position="1100"/>
        <end position="1158"/>
    </location>
</feature>
<dbReference type="PRINTS" id="PR00313">
    <property type="entry name" value="CABNDNGRPT"/>
</dbReference>
<feature type="domain" description="Autotransporter" evidence="3">
    <location>
        <begin position="1200"/>
        <end position="1487"/>
    </location>
</feature>
<dbReference type="GO" id="GO:0019867">
    <property type="term" value="C:outer membrane"/>
    <property type="evidence" value="ECO:0007669"/>
    <property type="project" value="InterPro"/>
</dbReference>
<gene>
    <name evidence="4" type="ORF">G8415_001218</name>
</gene>